<accession>A0A7W7PIM7</accession>
<dbReference type="RefSeq" id="WP_184739702.1">
    <property type="nucleotide sequence ID" value="NZ_BMRW01000017.1"/>
</dbReference>
<keyword evidence="2" id="KW-1185">Reference proteome</keyword>
<evidence type="ECO:0000313" key="1">
    <source>
        <dbReference type="EMBL" id="MBB4890493.1"/>
    </source>
</evidence>
<dbReference type="AlphaFoldDB" id="A0A7W7PIM7"/>
<name>A0A7W7PIM7_STRNE</name>
<dbReference type="EMBL" id="JACHJG010000019">
    <property type="protein sequence ID" value="MBB4890493.1"/>
    <property type="molecule type" value="Genomic_DNA"/>
</dbReference>
<reference evidence="1 2" key="1">
    <citation type="submission" date="2020-08" db="EMBL/GenBank/DDBJ databases">
        <title>Genomic Encyclopedia of Type Strains, Phase III (KMG-III): the genomes of soil and plant-associated and newly described type strains.</title>
        <authorList>
            <person name="Whitman W."/>
        </authorList>
    </citation>
    <scope>NUCLEOTIDE SEQUENCE [LARGE SCALE GENOMIC DNA]</scope>
    <source>
        <strain evidence="1 2">CECT 3265</strain>
    </source>
</reference>
<comment type="caution">
    <text evidence="1">The sequence shown here is derived from an EMBL/GenBank/DDBJ whole genome shotgun (WGS) entry which is preliminary data.</text>
</comment>
<dbReference type="Proteomes" id="UP000556436">
    <property type="component" value="Unassembled WGS sequence"/>
</dbReference>
<evidence type="ECO:0000313" key="2">
    <source>
        <dbReference type="Proteomes" id="UP000556436"/>
    </source>
</evidence>
<protein>
    <submittedName>
        <fullName evidence="1">Uncharacterized protein</fullName>
    </submittedName>
</protein>
<proteinExistence type="predicted"/>
<gene>
    <name evidence="1" type="ORF">FHS38_006578</name>
</gene>
<organism evidence="1 2">
    <name type="scientific">Streptomyces netropsis</name>
    <name type="common">Streptoverticillium netropsis</name>
    <dbReference type="NCBI Taxonomy" id="55404"/>
    <lineage>
        <taxon>Bacteria</taxon>
        <taxon>Bacillati</taxon>
        <taxon>Actinomycetota</taxon>
        <taxon>Actinomycetes</taxon>
        <taxon>Kitasatosporales</taxon>
        <taxon>Streptomycetaceae</taxon>
        <taxon>Streptomyces</taxon>
    </lineage>
</organism>
<sequence>MADEIAAVERALVRGEWVPGQEECALGGALFECRDRLVENPSPADMPSSERGLWLTQTLVVQALLVCELTDEVLPRWRERLAGSPMVHLVQAYGDAAQPVLPYAARLLAAWQASPPPAPAADLVAGEAEQDTRFWDAHHWEEAQLSPAERAEIELALHRCGDIATVIYAAVTGQTDY</sequence>